<name>A0ACB9D2C9_CICIN</name>
<dbReference type="Proteomes" id="UP001055811">
    <property type="component" value="Linkage Group LG05"/>
</dbReference>
<gene>
    <name evidence="1" type="ORF">L2E82_31190</name>
</gene>
<comment type="caution">
    <text evidence="1">The sequence shown here is derived from an EMBL/GenBank/DDBJ whole genome shotgun (WGS) entry which is preliminary data.</text>
</comment>
<dbReference type="EMBL" id="CM042013">
    <property type="protein sequence ID" value="KAI3740719.1"/>
    <property type="molecule type" value="Genomic_DNA"/>
</dbReference>
<accession>A0ACB9D2C9</accession>
<protein>
    <submittedName>
        <fullName evidence="1">Uncharacterized protein</fullName>
    </submittedName>
</protein>
<reference evidence="2" key="1">
    <citation type="journal article" date="2022" name="Mol. Ecol. Resour.">
        <title>The genomes of chicory, endive, great burdock and yacon provide insights into Asteraceae palaeo-polyploidization history and plant inulin production.</title>
        <authorList>
            <person name="Fan W."/>
            <person name="Wang S."/>
            <person name="Wang H."/>
            <person name="Wang A."/>
            <person name="Jiang F."/>
            <person name="Liu H."/>
            <person name="Zhao H."/>
            <person name="Xu D."/>
            <person name="Zhang Y."/>
        </authorList>
    </citation>
    <scope>NUCLEOTIDE SEQUENCE [LARGE SCALE GENOMIC DNA]</scope>
    <source>
        <strain evidence="2">cv. Punajuju</strain>
    </source>
</reference>
<evidence type="ECO:0000313" key="2">
    <source>
        <dbReference type="Proteomes" id="UP001055811"/>
    </source>
</evidence>
<sequence length="102" mass="11933">MDVERRHGKFKPVIKKALVELERSGLRYSILNSQSQFLTHIIGRILSEMKVTHTPIDIKGFEKLLQVVCMFNLRYIIASLSLLVKERSIKVYSYLATFFCFH</sequence>
<keyword evidence="2" id="KW-1185">Reference proteome</keyword>
<organism evidence="1 2">
    <name type="scientific">Cichorium intybus</name>
    <name type="common">Chicory</name>
    <dbReference type="NCBI Taxonomy" id="13427"/>
    <lineage>
        <taxon>Eukaryota</taxon>
        <taxon>Viridiplantae</taxon>
        <taxon>Streptophyta</taxon>
        <taxon>Embryophyta</taxon>
        <taxon>Tracheophyta</taxon>
        <taxon>Spermatophyta</taxon>
        <taxon>Magnoliopsida</taxon>
        <taxon>eudicotyledons</taxon>
        <taxon>Gunneridae</taxon>
        <taxon>Pentapetalae</taxon>
        <taxon>asterids</taxon>
        <taxon>campanulids</taxon>
        <taxon>Asterales</taxon>
        <taxon>Asteraceae</taxon>
        <taxon>Cichorioideae</taxon>
        <taxon>Cichorieae</taxon>
        <taxon>Cichoriinae</taxon>
        <taxon>Cichorium</taxon>
    </lineage>
</organism>
<evidence type="ECO:0000313" key="1">
    <source>
        <dbReference type="EMBL" id="KAI3740719.1"/>
    </source>
</evidence>
<reference evidence="1 2" key="2">
    <citation type="journal article" date="2022" name="Mol. Ecol. Resour.">
        <title>The genomes of chicory, endive, great burdock and yacon provide insights into Asteraceae paleo-polyploidization history and plant inulin production.</title>
        <authorList>
            <person name="Fan W."/>
            <person name="Wang S."/>
            <person name="Wang H."/>
            <person name="Wang A."/>
            <person name="Jiang F."/>
            <person name="Liu H."/>
            <person name="Zhao H."/>
            <person name="Xu D."/>
            <person name="Zhang Y."/>
        </authorList>
    </citation>
    <scope>NUCLEOTIDE SEQUENCE [LARGE SCALE GENOMIC DNA]</scope>
    <source>
        <strain evidence="2">cv. Punajuju</strain>
        <tissue evidence="1">Leaves</tissue>
    </source>
</reference>
<proteinExistence type="predicted"/>